<evidence type="ECO:0000313" key="2">
    <source>
        <dbReference type="Proteomes" id="UP001152798"/>
    </source>
</evidence>
<organism evidence="1 2">
    <name type="scientific">Nezara viridula</name>
    <name type="common">Southern green stink bug</name>
    <name type="synonym">Cimex viridulus</name>
    <dbReference type="NCBI Taxonomy" id="85310"/>
    <lineage>
        <taxon>Eukaryota</taxon>
        <taxon>Metazoa</taxon>
        <taxon>Ecdysozoa</taxon>
        <taxon>Arthropoda</taxon>
        <taxon>Hexapoda</taxon>
        <taxon>Insecta</taxon>
        <taxon>Pterygota</taxon>
        <taxon>Neoptera</taxon>
        <taxon>Paraneoptera</taxon>
        <taxon>Hemiptera</taxon>
        <taxon>Heteroptera</taxon>
        <taxon>Panheteroptera</taxon>
        <taxon>Pentatomomorpha</taxon>
        <taxon>Pentatomoidea</taxon>
        <taxon>Pentatomidae</taxon>
        <taxon>Pentatominae</taxon>
        <taxon>Nezara</taxon>
    </lineage>
</organism>
<dbReference type="EMBL" id="OV725082">
    <property type="protein sequence ID" value="CAH1406619.1"/>
    <property type="molecule type" value="Genomic_DNA"/>
</dbReference>
<keyword evidence="2" id="KW-1185">Reference proteome</keyword>
<dbReference type="AlphaFoldDB" id="A0A9P0HQV1"/>
<name>A0A9P0HQV1_NEZVI</name>
<accession>A0A9P0HQV1</accession>
<protein>
    <submittedName>
        <fullName evidence="1">Uncharacterized protein</fullName>
    </submittedName>
</protein>
<sequence>MYTYYPHILLTSVTHISPQAEDLEGEISLAHDLEENILALTRLLRCRLSGDLWHTKLYEIIVLARGARSCSSLAHR</sequence>
<evidence type="ECO:0000313" key="1">
    <source>
        <dbReference type="EMBL" id="CAH1406619.1"/>
    </source>
</evidence>
<dbReference type="Proteomes" id="UP001152798">
    <property type="component" value="Chromosome 6"/>
</dbReference>
<reference evidence="1" key="1">
    <citation type="submission" date="2022-01" db="EMBL/GenBank/DDBJ databases">
        <authorList>
            <person name="King R."/>
        </authorList>
    </citation>
    <scope>NUCLEOTIDE SEQUENCE</scope>
</reference>
<proteinExistence type="predicted"/>
<gene>
    <name evidence="1" type="ORF">NEZAVI_LOCUS14514</name>
</gene>